<keyword evidence="4" id="KW-1185">Reference proteome</keyword>
<dbReference type="STRING" id="118168.MC7420_1381"/>
<feature type="domain" description="YtkA-like" evidence="2">
    <location>
        <begin position="40"/>
        <end position="124"/>
    </location>
</feature>
<evidence type="ECO:0000259" key="2">
    <source>
        <dbReference type="Pfam" id="PF13115"/>
    </source>
</evidence>
<proteinExistence type="predicted"/>
<dbReference type="InterPro" id="IPR032693">
    <property type="entry name" value="YtkA-like_dom"/>
</dbReference>
<dbReference type="eggNOG" id="COG0845">
    <property type="taxonomic scope" value="Bacteria"/>
</dbReference>
<feature type="region of interest" description="Disordered" evidence="1">
    <location>
        <begin position="18"/>
        <end position="37"/>
    </location>
</feature>
<evidence type="ECO:0000313" key="3">
    <source>
        <dbReference type="EMBL" id="EDX75463.1"/>
    </source>
</evidence>
<sequence length="142" mass="15262">MLTISVLTTACSSGNQVESELETDAATAPTTETTASPAENNVIITMVSPEDGTVPMGDAEFVVEVIDSATNEPVAVEDLQVDLSMEMEDMEPMTAMTKVEPDTQPGRYKVMTNMGMKGKWMMAVKSTDPAMSGQETFDIEVK</sequence>
<name>B4VRK6_9CYAN</name>
<dbReference type="HOGENOM" id="CLU_124875_0_0_3"/>
<dbReference type="Proteomes" id="UP000003835">
    <property type="component" value="Unassembled WGS sequence"/>
</dbReference>
<evidence type="ECO:0000256" key="1">
    <source>
        <dbReference type="SAM" id="MobiDB-lite"/>
    </source>
</evidence>
<evidence type="ECO:0000313" key="4">
    <source>
        <dbReference type="Proteomes" id="UP000003835"/>
    </source>
</evidence>
<reference evidence="3 4" key="1">
    <citation type="submission" date="2008-07" db="EMBL/GenBank/DDBJ databases">
        <authorList>
            <person name="Tandeau de Marsac N."/>
            <person name="Ferriera S."/>
            <person name="Johnson J."/>
            <person name="Kravitz S."/>
            <person name="Beeson K."/>
            <person name="Sutton G."/>
            <person name="Rogers Y.-H."/>
            <person name="Friedman R."/>
            <person name="Frazier M."/>
            <person name="Venter J.C."/>
        </authorList>
    </citation>
    <scope>NUCLEOTIDE SEQUENCE [LARGE SCALE GENOMIC DNA]</scope>
    <source>
        <strain evidence="3 4">PCC 7420</strain>
    </source>
</reference>
<protein>
    <recommendedName>
        <fullName evidence="2">YtkA-like domain-containing protein</fullName>
    </recommendedName>
</protein>
<dbReference type="Pfam" id="PF13115">
    <property type="entry name" value="YtkA"/>
    <property type="match status" value="1"/>
</dbReference>
<dbReference type="AlphaFoldDB" id="B4VRK6"/>
<gene>
    <name evidence="3" type="ORF">MC7420_1381</name>
</gene>
<dbReference type="EMBL" id="DS989849">
    <property type="protein sequence ID" value="EDX75463.1"/>
    <property type="molecule type" value="Genomic_DNA"/>
</dbReference>
<feature type="compositionally biased region" description="Low complexity" evidence="1">
    <location>
        <begin position="25"/>
        <end position="37"/>
    </location>
</feature>
<organism evidence="3 4">
    <name type="scientific">Coleofasciculus chthonoplastes PCC 7420</name>
    <dbReference type="NCBI Taxonomy" id="118168"/>
    <lineage>
        <taxon>Bacteria</taxon>
        <taxon>Bacillati</taxon>
        <taxon>Cyanobacteriota</taxon>
        <taxon>Cyanophyceae</taxon>
        <taxon>Coleofasciculales</taxon>
        <taxon>Coleofasciculaceae</taxon>
        <taxon>Coleofasciculus</taxon>
    </lineage>
</organism>
<accession>B4VRK6</accession>